<proteinExistence type="predicted"/>
<sequence length="38" mass="4618">MQQAKFTTRFFAAWFFTNFTWLKTCNEYITRLSGKAYV</sequence>
<evidence type="ECO:0000313" key="2">
    <source>
        <dbReference type="Proteomes" id="UP000198460"/>
    </source>
</evidence>
<name>A0A238HCX4_9BURK</name>
<dbReference type="AlphaFoldDB" id="A0A238HCX4"/>
<protein>
    <submittedName>
        <fullName evidence="1">Uncharacterized protein</fullName>
    </submittedName>
</protein>
<organism evidence="1 2">
    <name type="scientific">Burkholderia singularis</name>
    <dbReference type="NCBI Taxonomy" id="1503053"/>
    <lineage>
        <taxon>Bacteria</taxon>
        <taxon>Pseudomonadati</taxon>
        <taxon>Pseudomonadota</taxon>
        <taxon>Betaproteobacteria</taxon>
        <taxon>Burkholderiales</taxon>
        <taxon>Burkholderiaceae</taxon>
        <taxon>Burkholderia</taxon>
        <taxon>pseudomallei group</taxon>
    </lineage>
</organism>
<evidence type="ECO:0000313" key="1">
    <source>
        <dbReference type="EMBL" id="SMG02883.1"/>
    </source>
</evidence>
<gene>
    <name evidence="1" type="ORF">BSIN_4958</name>
</gene>
<accession>A0A238HCX4</accession>
<reference evidence="1 2" key="1">
    <citation type="submission" date="2017-04" db="EMBL/GenBank/DDBJ databases">
        <authorList>
            <person name="Afonso C.L."/>
            <person name="Miller P.J."/>
            <person name="Scott M.A."/>
            <person name="Spackman E."/>
            <person name="Goraichik I."/>
            <person name="Dimitrov K.M."/>
            <person name="Suarez D.L."/>
            <person name="Swayne D.E."/>
        </authorList>
    </citation>
    <scope>NUCLEOTIDE SEQUENCE [LARGE SCALE GENOMIC DNA]</scope>
    <source>
        <strain evidence="1">LMG 28154</strain>
    </source>
</reference>
<dbReference type="Proteomes" id="UP000198460">
    <property type="component" value="Unassembled WGS sequence"/>
</dbReference>
<dbReference type="EMBL" id="FXAN01000113">
    <property type="protein sequence ID" value="SMG02883.1"/>
    <property type="molecule type" value="Genomic_DNA"/>
</dbReference>